<dbReference type="Pfam" id="PF10460">
    <property type="entry name" value="Peptidase_M30"/>
    <property type="match status" value="1"/>
</dbReference>
<keyword evidence="3" id="KW-1185">Reference proteome</keyword>
<dbReference type="AlphaFoldDB" id="A0A3P4AZ17"/>
<dbReference type="OrthoDB" id="8949730at2"/>
<feature type="signal peptide" evidence="1">
    <location>
        <begin position="1"/>
        <end position="27"/>
    </location>
</feature>
<dbReference type="EMBL" id="UWPJ01000012">
    <property type="protein sequence ID" value="VCU69277.1"/>
    <property type="molecule type" value="Genomic_DNA"/>
</dbReference>
<reference evidence="2 3" key="1">
    <citation type="submission" date="2018-10" db="EMBL/GenBank/DDBJ databases">
        <authorList>
            <person name="Criscuolo A."/>
        </authorList>
    </citation>
    <scope>NUCLEOTIDE SEQUENCE [LARGE SCALE GENOMIC DNA]</scope>
    <source>
        <strain evidence="2">DnA1</strain>
    </source>
</reference>
<evidence type="ECO:0000313" key="3">
    <source>
        <dbReference type="Proteomes" id="UP000277294"/>
    </source>
</evidence>
<accession>A0A3P4AZ17</accession>
<organism evidence="2 3">
    <name type="scientific">Pigmentiphaga humi</name>
    <dbReference type="NCBI Taxonomy" id="2478468"/>
    <lineage>
        <taxon>Bacteria</taxon>
        <taxon>Pseudomonadati</taxon>
        <taxon>Pseudomonadota</taxon>
        <taxon>Betaproteobacteria</taxon>
        <taxon>Burkholderiales</taxon>
        <taxon>Alcaligenaceae</taxon>
        <taxon>Pigmentiphaga</taxon>
    </lineage>
</organism>
<dbReference type="Proteomes" id="UP000277294">
    <property type="component" value="Unassembled WGS sequence"/>
</dbReference>
<sequence>MNSTVAYRALAGIVLVASLASCGGGGADGSAAALSAACSGAQCGAVDARTYGSGVGIWRYDNSGSASGTPVSVTLDGVAGRTLTLVFTNVSDRAVDMPAIDVSAAAGASASSKTAAQADPAPVRGFNQVPSYIRDYRPPVPAAAEAAAGQGRSAAARVSAEGDAREWLHADGVRRFQTTLARRWAAADGRMLNLWVENDERSPTKVSEALVDAIQAKFSSTGDSVYPMVLDLVGIPWGQTVGGGYIEADQDVDVVFANLTPDGKPWGLLGYFFGANGMLKRDEPLSNEAVALFMDTETIYLAGQEGQNAIYGTLAHEMTHMSNFYHRTASRGEAPSYAFETWLEEMTALMVEESASGRLVPGYNTLRDQEFTGWLGNSQNCDFIRSWDGDPGSRCFSYSIASSFGGYLLRQYGMDFYRGLVKSLVSTDSFAVLDQAIKQAGGAGAPAALRDWGASLALLPAAPPAGFGHPHLAQGGYDLPAIDGPAFASARKLPTSAPSTLQAAGHFPVVRRPSARTYSELVAVPPGSALTVVVQ</sequence>
<dbReference type="RefSeq" id="WP_124078625.1">
    <property type="nucleotide sequence ID" value="NZ_UWPJ01000012.1"/>
</dbReference>
<name>A0A3P4AZ17_9BURK</name>
<feature type="chain" id="PRO_5017994544" evidence="1">
    <location>
        <begin position="28"/>
        <end position="535"/>
    </location>
</feature>
<keyword evidence="1" id="KW-0732">Signal</keyword>
<gene>
    <name evidence="2" type="ORF">PIGHUM_01338</name>
</gene>
<evidence type="ECO:0000313" key="2">
    <source>
        <dbReference type="EMBL" id="VCU69277.1"/>
    </source>
</evidence>
<evidence type="ECO:0000256" key="1">
    <source>
        <dbReference type="SAM" id="SignalP"/>
    </source>
</evidence>
<protein>
    <submittedName>
        <fullName evidence="2">Peptidase M30</fullName>
    </submittedName>
</protein>
<dbReference type="InterPro" id="IPR019501">
    <property type="entry name" value="Peptidase_M30_hyicolysin"/>
</dbReference>
<proteinExistence type="predicted"/>